<proteinExistence type="predicted"/>
<dbReference type="RefSeq" id="WP_248151451.1">
    <property type="nucleotide sequence ID" value="NZ_JALNMJ010000002.1"/>
</dbReference>
<evidence type="ECO:0000313" key="1">
    <source>
        <dbReference type="EMBL" id="MCK7611494.1"/>
    </source>
</evidence>
<protein>
    <submittedName>
        <fullName evidence="1">Uncharacterized protein</fullName>
    </submittedName>
</protein>
<organism evidence="1 2">
    <name type="scientific">Roseibium sediminicola</name>
    <dbReference type="NCBI Taxonomy" id="2933272"/>
    <lineage>
        <taxon>Bacteria</taxon>
        <taxon>Pseudomonadati</taxon>
        <taxon>Pseudomonadota</taxon>
        <taxon>Alphaproteobacteria</taxon>
        <taxon>Hyphomicrobiales</taxon>
        <taxon>Stappiaceae</taxon>
        <taxon>Roseibium</taxon>
    </lineage>
</organism>
<dbReference type="Proteomes" id="UP001431221">
    <property type="component" value="Unassembled WGS sequence"/>
</dbReference>
<sequence length="237" mass="26010">MGMGVVVGVLADLLENDEEGADWVRRDFEAVNMALKMSGNQAHREPEKCDVWYADAFGYNELQALREVAGLVWKGVAIPRDKLITGYEETPAADALFDAASVLLGTNGQAVDPESAEKLRAIPFLHLMMHSDSEGFYVPVDFSFPIVPAEIDEETASIWPLGSVRRLRCEIDQLIECLEIPESMDWQSDALEELLESDTAPRDGALWESQPIAAHAALVLREACENASALGAAISYE</sequence>
<accession>A0ABT0GQ00</accession>
<dbReference type="EMBL" id="JALNMJ010000002">
    <property type="protein sequence ID" value="MCK7611494.1"/>
    <property type="molecule type" value="Genomic_DNA"/>
</dbReference>
<name>A0ABT0GQ00_9HYPH</name>
<gene>
    <name evidence="1" type="ORF">M0H32_04925</name>
</gene>
<evidence type="ECO:0000313" key="2">
    <source>
        <dbReference type="Proteomes" id="UP001431221"/>
    </source>
</evidence>
<reference evidence="1" key="1">
    <citation type="submission" date="2022-04" db="EMBL/GenBank/DDBJ databases">
        <title>Roseibium sp. CAU 1639 isolated from mud.</title>
        <authorList>
            <person name="Kim W."/>
        </authorList>
    </citation>
    <scope>NUCLEOTIDE SEQUENCE</scope>
    <source>
        <strain evidence="1">CAU 1639</strain>
    </source>
</reference>
<keyword evidence="2" id="KW-1185">Reference proteome</keyword>
<comment type="caution">
    <text evidence="1">The sequence shown here is derived from an EMBL/GenBank/DDBJ whole genome shotgun (WGS) entry which is preliminary data.</text>
</comment>